<dbReference type="PANTHER" id="PTHR47074">
    <property type="entry name" value="BNAC02G40300D PROTEIN"/>
    <property type="match status" value="1"/>
</dbReference>
<dbReference type="InterPro" id="IPR052929">
    <property type="entry name" value="RNase_H-like_EbsB-rel"/>
</dbReference>
<dbReference type="OrthoDB" id="1936608at2759"/>
<sequence length="471" mass="54502">MRLACEGNKISGAKVCRGSPTITHLMFADDCIMFGEASNRGVNVFKDILTEYEACSGQCVNFEKSTVFFSSNVNEQDRNLVVQVLGVRCSNDPEKYLGLPNMVGCKRKWVFQELKDGLKQRINNWSIRHFTRRFRKYYELILVEQKQWQEMNALILWAAKGLILQGMDWRIGDGKNVSIWNDKWIPGNEMLNSQNSDINSNLEKVADLFESNIRRWNEDLVCNTFTARVSEKILCIPLSRNLHEDFGIWTFRNKLIHENEIKTGTQIAEFVSNYLRELDRTKQILPDRSAYTNRWEAPAGMCWRINFDAAFNRQRNESCSGLVIRNGRAEVLCSKTIINKNIPTAFAAEALGCYQAIDLGLQLGLRDVEIEGDARTVIKKLQGKEEDRSKIAAYIKDSKEMALQFRFCVFLFLNREANEVAHEIASEGLKKKENTYLSKRVPTDVEPAVMADRRRTENEQEQRRRSCYRRR</sequence>
<dbReference type="InterPro" id="IPR002156">
    <property type="entry name" value="RNaseH_domain"/>
</dbReference>
<dbReference type="InterPro" id="IPR044730">
    <property type="entry name" value="RNase_H-like_dom_plant"/>
</dbReference>
<dbReference type="GO" id="GO:0003676">
    <property type="term" value="F:nucleic acid binding"/>
    <property type="evidence" value="ECO:0007669"/>
    <property type="project" value="InterPro"/>
</dbReference>
<keyword evidence="2" id="KW-0548">Nucleotidyltransferase</keyword>
<dbReference type="CDD" id="cd06222">
    <property type="entry name" value="RNase_H_like"/>
    <property type="match status" value="1"/>
</dbReference>
<comment type="caution">
    <text evidence="2">The sequence shown here is derived from an EMBL/GenBank/DDBJ whole genome shotgun (WGS) entry which is preliminary data.</text>
</comment>
<protein>
    <submittedName>
        <fullName evidence="2">Reverse transcriptase</fullName>
    </submittedName>
</protein>
<dbReference type="GO" id="GO:0004523">
    <property type="term" value="F:RNA-DNA hybrid ribonuclease activity"/>
    <property type="evidence" value="ECO:0007669"/>
    <property type="project" value="InterPro"/>
</dbReference>
<dbReference type="Pfam" id="PF13456">
    <property type="entry name" value="RVT_3"/>
    <property type="match status" value="1"/>
</dbReference>
<keyword evidence="3" id="KW-1185">Reference proteome</keyword>
<dbReference type="EMBL" id="SMMG02000002">
    <property type="protein sequence ID" value="KAA3482737.1"/>
    <property type="molecule type" value="Genomic_DNA"/>
</dbReference>
<organism evidence="2 3">
    <name type="scientific">Gossypium australe</name>
    <dbReference type="NCBI Taxonomy" id="47621"/>
    <lineage>
        <taxon>Eukaryota</taxon>
        <taxon>Viridiplantae</taxon>
        <taxon>Streptophyta</taxon>
        <taxon>Embryophyta</taxon>
        <taxon>Tracheophyta</taxon>
        <taxon>Spermatophyta</taxon>
        <taxon>Magnoliopsida</taxon>
        <taxon>eudicotyledons</taxon>
        <taxon>Gunneridae</taxon>
        <taxon>Pentapetalae</taxon>
        <taxon>rosids</taxon>
        <taxon>malvids</taxon>
        <taxon>Malvales</taxon>
        <taxon>Malvaceae</taxon>
        <taxon>Malvoideae</taxon>
        <taxon>Gossypium</taxon>
    </lineage>
</organism>
<feature type="domain" description="RNase H type-1" evidence="1">
    <location>
        <begin position="306"/>
        <end position="427"/>
    </location>
</feature>
<dbReference type="PANTHER" id="PTHR47074:SF61">
    <property type="entry name" value="RNASE H TYPE-1 DOMAIN-CONTAINING PROTEIN"/>
    <property type="match status" value="1"/>
</dbReference>
<keyword evidence="2" id="KW-0695">RNA-directed DNA polymerase</keyword>
<accession>A0A5B6WNU3</accession>
<evidence type="ECO:0000259" key="1">
    <source>
        <dbReference type="Pfam" id="PF13456"/>
    </source>
</evidence>
<keyword evidence="2" id="KW-0808">Transferase</keyword>
<dbReference type="Proteomes" id="UP000325315">
    <property type="component" value="Unassembled WGS sequence"/>
</dbReference>
<dbReference type="InterPro" id="IPR012337">
    <property type="entry name" value="RNaseH-like_sf"/>
</dbReference>
<evidence type="ECO:0000313" key="3">
    <source>
        <dbReference type="Proteomes" id="UP000325315"/>
    </source>
</evidence>
<dbReference type="AlphaFoldDB" id="A0A5B6WNU3"/>
<gene>
    <name evidence="2" type="ORF">EPI10_004960</name>
</gene>
<evidence type="ECO:0000313" key="2">
    <source>
        <dbReference type="EMBL" id="KAA3482737.1"/>
    </source>
</evidence>
<dbReference type="Gene3D" id="3.30.420.10">
    <property type="entry name" value="Ribonuclease H-like superfamily/Ribonuclease H"/>
    <property type="match status" value="1"/>
</dbReference>
<reference evidence="3" key="1">
    <citation type="journal article" date="2019" name="Plant Biotechnol. J.">
        <title>Genome sequencing of the Australian wild diploid species Gossypium australe highlights disease resistance and delayed gland morphogenesis.</title>
        <authorList>
            <person name="Cai Y."/>
            <person name="Cai X."/>
            <person name="Wang Q."/>
            <person name="Wang P."/>
            <person name="Zhang Y."/>
            <person name="Cai C."/>
            <person name="Xu Y."/>
            <person name="Wang K."/>
            <person name="Zhou Z."/>
            <person name="Wang C."/>
            <person name="Geng S."/>
            <person name="Li B."/>
            <person name="Dong Q."/>
            <person name="Hou Y."/>
            <person name="Wang H."/>
            <person name="Ai P."/>
            <person name="Liu Z."/>
            <person name="Yi F."/>
            <person name="Sun M."/>
            <person name="An G."/>
            <person name="Cheng J."/>
            <person name="Zhang Y."/>
            <person name="Shi Q."/>
            <person name="Xie Y."/>
            <person name="Shi X."/>
            <person name="Chang Y."/>
            <person name="Huang F."/>
            <person name="Chen Y."/>
            <person name="Hong S."/>
            <person name="Mi L."/>
            <person name="Sun Q."/>
            <person name="Zhang L."/>
            <person name="Zhou B."/>
            <person name="Peng R."/>
            <person name="Zhang X."/>
            <person name="Liu F."/>
        </authorList>
    </citation>
    <scope>NUCLEOTIDE SEQUENCE [LARGE SCALE GENOMIC DNA]</scope>
    <source>
        <strain evidence="3">cv. PA1801</strain>
    </source>
</reference>
<proteinExistence type="predicted"/>
<dbReference type="GO" id="GO:0003964">
    <property type="term" value="F:RNA-directed DNA polymerase activity"/>
    <property type="evidence" value="ECO:0007669"/>
    <property type="project" value="UniProtKB-KW"/>
</dbReference>
<dbReference type="SUPFAM" id="SSF53098">
    <property type="entry name" value="Ribonuclease H-like"/>
    <property type="match status" value="1"/>
</dbReference>
<dbReference type="InterPro" id="IPR036397">
    <property type="entry name" value="RNaseH_sf"/>
</dbReference>
<name>A0A5B6WNU3_9ROSI</name>